<dbReference type="Gene3D" id="3.90.230.10">
    <property type="entry name" value="Creatinase/methionine aminopeptidase superfamily"/>
    <property type="match status" value="1"/>
</dbReference>
<comment type="caution">
    <text evidence="1">The sequence shown here is derived from an EMBL/GenBank/DDBJ whole genome shotgun (WGS) entry which is preliminary data.</text>
</comment>
<reference evidence="1 2" key="1">
    <citation type="submission" date="2016-10" db="EMBL/GenBank/DDBJ databases">
        <authorList>
            <person name="Varghese N."/>
            <person name="Submissions S."/>
        </authorList>
    </citation>
    <scope>NUCLEOTIDE SEQUENCE [LARGE SCALE GENOMIC DNA]</scope>
    <source>
        <strain evidence="1 2">DSM 16392</strain>
    </source>
</reference>
<protein>
    <recommendedName>
        <fullName evidence="3">Xaa-Pro aminopeptidase</fullName>
    </recommendedName>
</protein>
<evidence type="ECO:0000313" key="2">
    <source>
        <dbReference type="Proteomes" id="UP000199598"/>
    </source>
</evidence>
<organism evidence="1 2">
    <name type="scientific">Pseudovibrio ascidiaceicola</name>
    <dbReference type="NCBI Taxonomy" id="285279"/>
    <lineage>
        <taxon>Bacteria</taxon>
        <taxon>Pseudomonadati</taxon>
        <taxon>Pseudomonadota</taxon>
        <taxon>Alphaproteobacteria</taxon>
        <taxon>Hyphomicrobiales</taxon>
        <taxon>Stappiaceae</taxon>
        <taxon>Pseudovibrio</taxon>
    </lineage>
</organism>
<sequence>MVLTLEPGMNYAPGKQMVHGENILITEDGAEWLSERAVPKMIIIKQNKKT</sequence>
<dbReference type="InterPro" id="IPR036005">
    <property type="entry name" value="Creatinase/aminopeptidase-like"/>
</dbReference>
<dbReference type="RefSeq" id="WP_167550334.1">
    <property type="nucleotide sequence ID" value="NZ_FOSK01000020.1"/>
</dbReference>
<dbReference type="EMBL" id="FOSK01000020">
    <property type="protein sequence ID" value="SFL18897.1"/>
    <property type="molecule type" value="Genomic_DNA"/>
</dbReference>
<gene>
    <name evidence="1" type="ORF">SAMN04488518_12027</name>
</gene>
<evidence type="ECO:0008006" key="3">
    <source>
        <dbReference type="Google" id="ProtNLM"/>
    </source>
</evidence>
<accession>A0A1I4FPL9</accession>
<dbReference type="SUPFAM" id="SSF55920">
    <property type="entry name" value="Creatinase/aminopeptidase"/>
    <property type="match status" value="1"/>
</dbReference>
<proteinExistence type="predicted"/>
<evidence type="ECO:0000313" key="1">
    <source>
        <dbReference type="EMBL" id="SFL18897.1"/>
    </source>
</evidence>
<dbReference type="Proteomes" id="UP000199598">
    <property type="component" value="Unassembled WGS sequence"/>
</dbReference>
<name>A0A1I4FPL9_9HYPH</name>
<keyword evidence="2" id="KW-1185">Reference proteome</keyword>